<evidence type="ECO:0000259" key="1">
    <source>
        <dbReference type="Pfam" id="PF00085"/>
    </source>
</evidence>
<dbReference type="Gene3D" id="3.40.30.10">
    <property type="entry name" value="Glutaredoxin"/>
    <property type="match status" value="1"/>
</dbReference>
<evidence type="ECO:0000313" key="2">
    <source>
        <dbReference type="EMBL" id="WLV23901.1"/>
    </source>
</evidence>
<name>A0ABY9KSV8_9BACI</name>
<feature type="domain" description="Thioredoxin" evidence="1">
    <location>
        <begin position="7"/>
        <end position="87"/>
    </location>
</feature>
<dbReference type="InterPro" id="IPR013766">
    <property type="entry name" value="Thioredoxin_domain"/>
</dbReference>
<dbReference type="CDD" id="cd02947">
    <property type="entry name" value="TRX_family"/>
    <property type="match status" value="1"/>
</dbReference>
<dbReference type="EMBL" id="CP129113">
    <property type="protein sequence ID" value="WLV23901.1"/>
    <property type="molecule type" value="Genomic_DNA"/>
</dbReference>
<protein>
    <submittedName>
        <fullName evidence="2">Thioredoxin family protein</fullName>
    </submittedName>
</protein>
<organism evidence="2 3">
    <name type="scientific">Aciduricibacillus chroicocephali</name>
    <dbReference type="NCBI Taxonomy" id="3054939"/>
    <lineage>
        <taxon>Bacteria</taxon>
        <taxon>Bacillati</taxon>
        <taxon>Bacillota</taxon>
        <taxon>Bacilli</taxon>
        <taxon>Bacillales</taxon>
        <taxon>Bacillaceae</taxon>
        <taxon>Aciduricibacillus</taxon>
    </lineage>
</organism>
<dbReference type="InterPro" id="IPR036249">
    <property type="entry name" value="Thioredoxin-like_sf"/>
</dbReference>
<dbReference type="RefSeq" id="WP_348026384.1">
    <property type="nucleotide sequence ID" value="NZ_CP129113.1"/>
</dbReference>
<gene>
    <name evidence="2" type="ORF">QR721_09670</name>
</gene>
<reference evidence="2" key="1">
    <citation type="submission" date="2023-06" db="EMBL/GenBank/DDBJ databases">
        <title>A Treasure from Seagulls: Isolation and Description of Aciduricobacillus qingdaonensis gen. nov., sp. nov., a Rare Obligately Uric Acid-utilizing Member in the Family Bacillaceae.</title>
        <authorList>
            <person name="Liu W."/>
            <person name="Wang B."/>
        </authorList>
    </citation>
    <scope>NUCLEOTIDE SEQUENCE</scope>
    <source>
        <strain evidence="2">44XB</strain>
    </source>
</reference>
<proteinExistence type="predicted"/>
<evidence type="ECO:0000313" key="3">
    <source>
        <dbReference type="Proteomes" id="UP001180087"/>
    </source>
</evidence>
<dbReference type="Pfam" id="PF00085">
    <property type="entry name" value="Thioredoxin"/>
    <property type="match status" value="1"/>
</dbReference>
<keyword evidence="3" id="KW-1185">Reference proteome</keyword>
<sequence length="105" mass="12358">MREIIQNELNDKDLLLFIHSPFCGTCHVAEGMLRQIETTLDKDIFFHMNASLHESFMYEHKIESVPCLFIRENGETRKKVYAFHSIANILSILLEQKPELFDRMS</sequence>
<dbReference type="SUPFAM" id="SSF52833">
    <property type="entry name" value="Thioredoxin-like"/>
    <property type="match status" value="1"/>
</dbReference>
<dbReference type="Proteomes" id="UP001180087">
    <property type="component" value="Chromosome"/>
</dbReference>
<accession>A0ABY9KSV8</accession>